<dbReference type="InterPro" id="IPR010987">
    <property type="entry name" value="Glutathione-S-Trfase_C-like"/>
</dbReference>
<evidence type="ECO:0000256" key="3">
    <source>
        <dbReference type="ARBA" id="ARBA00012452"/>
    </source>
</evidence>
<dbReference type="SUPFAM" id="SSF52833">
    <property type="entry name" value="Thioredoxin-like"/>
    <property type="match status" value="1"/>
</dbReference>
<comment type="similarity">
    <text evidence="2">Belongs to the GST superfamily. Mu family.</text>
</comment>
<dbReference type="EC" id="2.5.1.18" evidence="3"/>
<reference evidence="8" key="1">
    <citation type="submission" date="2021-02" db="EMBL/GenBank/DDBJ databases">
        <authorList>
            <person name="Dougan E. K."/>
            <person name="Rhodes N."/>
            <person name="Thang M."/>
            <person name="Chan C."/>
        </authorList>
    </citation>
    <scope>NUCLEOTIDE SEQUENCE</scope>
</reference>
<dbReference type="PROSITE" id="PS50404">
    <property type="entry name" value="GST_NTER"/>
    <property type="match status" value="1"/>
</dbReference>
<dbReference type="SUPFAM" id="SSF47616">
    <property type="entry name" value="GST C-terminal domain-like"/>
    <property type="match status" value="1"/>
</dbReference>
<dbReference type="Gene3D" id="1.20.1050.10">
    <property type="match status" value="1"/>
</dbReference>
<dbReference type="SFLD" id="SFLDS00019">
    <property type="entry name" value="Glutathione_Transferase_(cytos"/>
    <property type="match status" value="1"/>
</dbReference>
<dbReference type="GO" id="GO:0006749">
    <property type="term" value="P:glutathione metabolic process"/>
    <property type="evidence" value="ECO:0007669"/>
    <property type="project" value="TreeGrafter"/>
</dbReference>
<dbReference type="InterPro" id="IPR004046">
    <property type="entry name" value="GST_C"/>
</dbReference>
<dbReference type="InterPro" id="IPR004045">
    <property type="entry name" value="Glutathione_S-Trfase_N"/>
</dbReference>
<evidence type="ECO:0000259" key="6">
    <source>
        <dbReference type="PROSITE" id="PS50404"/>
    </source>
</evidence>
<dbReference type="InterPro" id="IPR040079">
    <property type="entry name" value="Glutathione_S-Trfase"/>
</dbReference>
<dbReference type="Gene3D" id="3.40.30.10">
    <property type="entry name" value="Glutaredoxin"/>
    <property type="match status" value="1"/>
</dbReference>
<keyword evidence="4" id="KW-0808">Transferase</keyword>
<accession>A0A812WJI3</accession>
<evidence type="ECO:0000259" key="7">
    <source>
        <dbReference type="PROSITE" id="PS50405"/>
    </source>
</evidence>
<dbReference type="InterPro" id="IPR050213">
    <property type="entry name" value="GST_superfamily"/>
</dbReference>
<keyword evidence="9" id="KW-1185">Reference proteome</keyword>
<evidence type="ECO:0000313" key="9">
    <source>
        <dbReference type="Proteomes" id="UP000649617"/>
    </source>
</evidence>
<dbReference type="InterPro" id="IPR036282">
    <property type="entry name" value="Glutathione-S-Trfase_C_sf"/>
</dbReference>
<dbReference type="OrthoDB" id="410118at2759"/>
<gene>
    <name evidence="8" type="ORF">SPIL2461_LOCUS18687</name>
</gene>
<feature type="domain" description="GST N-terminal" evidence="6">
    <location>
        <begin position="14"/>
        <end position="108"/>
    </location>
</feature>
<dbReference type="PANTHER" id="PTHR11571">
    <property type="entry name" value="GLUTATHIONE S-TRANSFERASE"/>
    <property type="match status" value="1"/>
</dbReference>
<sequence length="250" mass="29205">MGNSSCFSFLHRPAKLTTGYWDFRGLGAPMRMMCVYTKVPWEDVKYSAKQKAKGSWIAPEWEGEKRPQLREQNPLVQLPYVINHSTGEVIAQSSAVYLYLGRVLGLGGDTHQEQLANEQVLFYLYGMWMEVRDLVYPSYTSRTEESFRSSLDNHFLGSITGHYEKLEAWLRQRETPFFASSRPCTADFHVWEMLDQQECMARTYSFPSPLEDFACMKAFYRRFRELPELEPYFASGDYSLPMNNKMAFYK</sequence>
<dbReference type="GO" id="GO:0004364">
    <property type="term" value="F:glutathione transferase activity"/>
    <property type="evidence" value="ECO:0007669"/>
    <property type="project" value="UniProtKB-EC"/>
</dbReference>
<evidence type="ECO:0000256" key="1">
    <source>
        <dbReference type="ARBA" id="ARBA00003701"/>
    </source>
</evidence>
<dbReference type="PANTHER" id="PTHR11571:SF222">
    <property type="entry name" value="GLUTATHIONE TRANSFERASE"/>
    <property type="match status" value="1"/>
</dbReference>
<organism evidence="8 9">
    <name type="scientific">Symbiodinium pilosum</name>
    <name type="common">Dinoflagellate</name>
    <dbReference type="NCBI Taxonomy" id="2952"/>
    <lineage>
        <taxon>Eukaryota</taxon>
        <taxon>Sar</taxon>
        <taxon>Alveolata</taxon>
        <taxon>Dinophyceae</taxon>
        <taxon>Suessiales</taxon>
        <taxon>Symbiodiniaceae</taxon>
        <taxon>Symbiodinium</taxon>
    </lineage>
</organism>
<name>A0A812WJI3_SYMPI</name>
<feature type="domain" description="GST C-terminal" evidence="7">
    <location>
        <begin position="110"/>
        <end position="248"/>
    </location>
</feature>
<evidence type="ECO:0000256" key="2">
    <source>
        <dbReference type="ARBA" id="ARBA00005861"/>
    </source>
</evidence>
<evidence type="ECO:0000313" key="8">
    <source>
        <dbReference type="EMBL" id="CAE7674854.1"/>
    </source>
</evidence>
<proteinExistence type="inferred from homology"/>
<evidence type="ECO:0000256" key="5">
    <source>
        <dbReference type="ARBA" id="ARBA00047960"/>
    </source>
</evidence>
<comment type="caution">
    <text evidence="8">The sequence shown here is derived from an EMBL/GenBank/DDBJ whole genome shotgun (WGS) entry which is preliminary data.</text>
</comment>
<dbReference type="Pfam" id="PF14497">
    <property type="entry name" value="GST_C_3"/>
    <property type="match status" value="1"/>
</dbReference>
<dbReference type="EMBL" id="CAJNIZ010043987">
    <property type="protein sequence ID" value="CAE7674854.1"/>
    <property type="molecule type" value="Genomic_DNA"/>
</dbReference>
<dbReference type="PROSITE" id="PS50405">
    <property type="entry name" value="GST_CTER"/>
    <property type="match status" value="1"/>
</dbReference>
<dbReference type="Proteomes" id="UP000649617">
    <property type="component" value="Unassembled WGS sequence"/>
</dbReference>
<evidence type="ECO:0000256" key="4">
    <source>
        <dbReference type="ARBA" id="ARBA00022679"/>
    </source>
</evidence>
<dbReference type="AlphaFoldDB" id="A0A812WJI3"/>
<dbReference type="InterPro" id="IPR036249">
    <property type="entry name" value="Thioredoxin-like_sf"/>
</dbReference>
<comment type="function">
    <text evidence="1">Conjugation of reduced glutathione to a wide number of exogenous and endogenous hydrophobic electrophiles.</text>
</comment>
<protein>
    <recommendedName>
        <fullName evidence="3">glutathione transferase</fullName>
        <ecNumber evidence="3">2.5.1.18</ecNumber>
    </recommendedName>
</protein>
<comment type="catalytic activity">
    <reaction evidence="5">
        <text>RX + glutathione = an S-substituted glutathione + a halide anion + H(+)</text>
        <dbReference type="Rhea" id="RHEA:16437"/>
        <dbReference type="ChEBI" id="CHEBI:15378"/>
        <dbReference type="ChEBI" id="CHEBI:16042"/>
        <dbReference type="ChEBI" id="CHEBI:17792"/>
        <dbReference type="ChEBI" id="CHEBI:57925"/>
        <dbReference type="ChEBI" id="CHEBI:90779"/>
        <dbReference type="EC" id="2.5.1.18"/>
    </reaction>
</comment>